<dbReference type="PROSITE" id="PS51257">
    <property type="entry name" value="PROKAR_LIPOPROTEIN"/>
    <property type="match status" value="1"/>
</dbReference>
<sequence length="213" mass="25364">MDPYINKYKTYRAVVCMGVLFLLISCSTQRLNCQKLNYLSLSEVSNSEQYIIASYPSKNQDNEFLEDRFLFRRSNLSKPDAIEALEEYFCFYKNQTVSNRTYSYRYGRIENRMKLINENIKFSVEVEALYTLTSMIFDDPVYISPVLINKNTGQICNFSREDMDVVYRIYKDWFRRMRKDGFSSISWPLKNSNYMWLGENSVEDIETLISKEM</sequence>
<reference evidence="1" key="1">
    <citation type="submission" date="2018-02" db="EMBL/GenBank/DDBJ databases">
        <authorList>
            <person name="Vasarhelyi B.M."/>
            <person name="Deshmukh S."/>
            <person name="Balint B."/>
            <person name="Kukolya J."/>
        </authorList>
    </citation>
    <scope>NUCLEOTIDE SEQUENCE</scope>
    <source>
        <strain evidence="1">KB22</strain>
    </source>
</reference>
<accession>A0A928YRA6</accession>
<evidence type="ECO:0000313" key="2">
    <source>
        <dbReference type="Proteomes" id="UP000616201"/>
    </source>
</evidence>
<organism evidence="1 2">
    <name type="scientific">Sphingobacterium hungaricum</name>
    <dbReference type="NCBI Taxonomy" id="2082723"/>
    <lineage>
        <taxon>Bacteria</taxon>
        <taxon>Pseudomonadati</taxon>
        <taxon>Bacteroidota</taxon>
        <taxon>Sphingobacteriia</taxon>
        <taxon>Sphingobacteriales</taxon>
        <taxon>Sphingobacteriaceae</taxon>
        <taxon>Sphingobacterium</taxon>
    </lineage>
</organism>
<dbReference type="Proteomes" id="UP000616201">
    <property type="component" value="Unassembled WGS sequence"/>
</dbReference>
<name>A0A928YRA6_9SPHI</name>
<dbReference type="EMBL" id="PRDK01000005">
    <property type="protein sequence ID" value="MBE8713925.1"/>
    <property type="molecule type" value="Genomic_DNA"/>
</dbReference>
<comment type="caution">
    <text evidence="1">The sequence shown here is derived from an EMBL/GenBank/DDBJ whole genome shotgun (WGS) entry which is preliminary data.</text>
</comment>
<keyword evidence="2" id="KW-1185">Reference proteome</keyword>
<proteinExistence type="predicted"/>
<evidence type="ECO:0000313" key="1">
    <source>
        <dbReference type="EMBL" id="MBE8713925.1"/>
    </source>
</evidence>
<protein>
    <submittedName>
        <fullName evidence="1">Uncharacterized protein</fullName>
    </submittedName>
</protein>
<dbReference type="AlphaFoldDB" id="A0A928YRA6"/>
<gene>
    <name evidence="1" type="ORF">C4F49_09560</name>
</gene>